<name>A0ABN7NYV3_TIMPD</name>
<evidence type="ECO:0000313" key="2">
    <source>
        <dbReference type="Proteomes" id="UP001153148"/>
    </source>
</evidence>
<dbReference type="EMBL" id="CAJPIN010007056">
    <property type="protein sequence ID" value="CAG2058327.1"/>
    <property type="molecule type" value="Genomic_DNA"/>
</dbReference>
<protein>
    <submittedName>
        <fullName evidence="1">Uncharacterized protein</fullName>
    </submittedName>
</protein>
<accession>A0ABN7NYV3</accession>
<proteinExistence type="predicted"/>
<evidence type="ECO:0000313" key="1">
    <source>
        <dbReference type="EMBL" id="CAG2058327.1"/>
    </source>
</evidence>
<sequence>MIGCLTPYTQPKEREHVNTVCAWRVCLRKRSETAKSVMVSLWSMPEQKVVLACRLTNTHPKTGCQWKSPNQILIATTNLTNR</sequence>
<organism evidence="1 2">
    <name type="scientific">Timema podura</name>
    <name type="common">Walking stick</name>
    <dbReference type="NCBI Taxonomy" id="61482"/>
    <lineage>
        <taxon>Eukaryota</taxon>
        <taxon>Metazoa</taxon>
        <taxon>Ecdysozoa</taxon>
        <taxon>Arthropoda</taxon>
        <taxon>Hexapoda</taxon>
        <taxon>Insecta</taxon>
        <taxon>Pterygota</taxon>
        <taxon>Neoptera</taxon>
        <taxon>Polyneoptera</taxon>
        <taxon>Phasmatodea</taxon>
        <taxon>Timematodea</taxon>
        <taxon>Timematoidea</taxon>
        <taxon>Timematidae</taxon>
        <taxon>Timema</taxon>
    </lineage>
</organism>
<keyword evidence="2" id="KW-1185">Reference proteome</keyword>
<reference evidence="1" key="1">
    <citation type="submission" date="2021-03" db="EMBL/GenBank/DDBJ databases">
        <authorList>
            <person name="Tran Van P."/>
        </authorList>
    </citation>
    <scope>NUCLEOTIDE SEQUENCE</scope>
</reference>
<dbReference type="Proteomes" id="UP001153148">
    <property type="component" value="Unassembled WGS sequence"/>
</dbReference>
<gene>
    <name evidence="1" type="ORF">TPAB3V08_LOCUS5299</name>
</gene>
<comment type="caution">
    <text evidence="1">The sequence shown here is derived from an EMBL/GenBank/DDBJ whole genome shotgun (WGS) entry which is preliminary data.</text>
</comment>